<organism evidence="1 2">
    <name type="scientific">Acrobeloides nanus</name>
    <dbReference type="NCBI Taxonomy" id="290746"/>
    <lineage>
        <taxon>Eukaryota</taxon>
        <taxon>Metazoa</taxon>
        <taxon>Ecdysozoa</taxon>
        <taxon>Nematoda</taxon>
        <taxon>Chromadorea</taxon>
        <taxon>Rhabditida</taxon>
        <taxon>Tylenchina</taxon>
        <taxon>Cephalobomorpha</taxon>
        <taxon>Cephaloboidea</taxon>
        <taxon>Cephalobidae</taxon>
        <taxon>Acrobeloides</taxon>
    </lineage>
</organism>
<protein>
    <submittedName>
        <fullName evidence="2">Uncharacterized protein</fullName>
    </submittedName>
</protein>
<name>A0A914C0X6_9BILA</name>
<dbReference type="Proteomes" id="UP000887540">
    <property type="component" value="Unplaced"/>
</dbReference>
<dbReference type="WBParaSite" id="ACRNAN_Path_142.g494.t1">
    <property type="protein sequence ID" value="ACRNAN_Path_142.g494.t1"/>
    <property type="gene ID" value="ACRNAN_Path_142.g494"/>
</dbReference>
<evidence type="ECO:0000313" key="2">
    <source>
        <dbReference type="WBParaSite" id="ACRNAN_Path_142.g494.t1"/>
    </source>
</evidence>
<dbReference type="AlphaFoldDB" id="A0A914C0X6"/>
<evidence type="ECO:0000313" key="1">
    <source>
        <dbReference type="Proteomes" id="UP000887540"/>
    </source>
</evidence>
<reference evidence="2" key="1">
    <citation type="submission" date="2022-11" db="UniProtKB">
        <authorList>
            <consortium name="WormBaseParasite"/>
        </authorList>
    </citation>
    <scope>IDENTIFICATION</scope>
</reference>
<accession>A0A914C0X6</accession>
<keyword evidence="1" id="KW-1185">Reference proteome</keyword>
<proteinExistence type="predicted"/>
<sequence length="76" mass="8115">MNSNFIVGSKLVGIENDSAQQQQQPYIYVAAGTAPPPSQTIILRCSPLVATTPVCRVTTSPIQSENPSMNTPKRNG</sequence>